<protein>
    <submittedName>
        <fullName evidence="2">Uncharacterized protein</fullName>
    </submittedName>
</protein>
<evidence type="ECO:0000313" key="3">
    <source>
        <dbReference type="Proteomes" id="UP000646833"/>
    </source>
</evidence>
<feature type="transmembrane region" description="Helical" evidence="1">
    <location>
        <begin position="45"/>
        <end position="65"/>
    </location>
</feature>
<evidence type="ECO:0000256" key="1">
    <source>
        <dbReference type="SAM" id="Phobius"/>
    </source>
</evidence>
<organism evidence="2 3">
    <name type="scientific">Haloferax sulfurifontis</name>
    <dbReference type="NCBI Taxonomy" id="255616"/>
    <lineage>
        <taxon>Archaea</taxon>
        <taxon>Methanobacteriati</taxon>
        <taxon>Methanobacteriota</taxon>
        <taxon>Stenosarchaea group</taxon>
        <taxon>Halobacteria</taxon>
        <taxon>Halobacteriales</taxon>
        <taxon>Haloferacaceae</taxon>
        <taxon>Haloferax</taxon>
    </lineage>
</organism>
<reference evidence="2" key="1">
    <citation type="journal article" date="2014" name="Int. J. Syst. Evol. Microbiol.">
        <title>Complete genome sequence of Corynebacterium casei LMG S-19264T (=DSM 44701T), isolated from a smear-ripened cheese.</title>
        <authorList>
            <consortium name="US DOE Joint Genome Institute (JGI-PGF)"/>
            <person name="Walter F."/>
            <person name="Albersmeier A."/>
            <person name="Kalinowski J."/>
            <person name="Ruckert C."/>
        </authorList>
    </citation>
    <scope>NUCLEOTIDE SEQUENCE</scope>
    <source>
        <strain evidence="2">CCM 7217</strain>
    </source>
</reference>
<proteinExistence type="predicted"/>
<dbReference type="Proteomes" id="UP000646833">
    <property type="component" value="Unassembled WGS sequence"/>
</dbReference>
<sequence>MRPYLFGVGDVGYDFWKAFAGETDNIHRSQLPVMSDSGTTTRAPAVIFAALILVVFGLLAAMWASVRGGDLLPYILGFAVYFLAAHVYLPYRVHRDATLKGRNATFWAVLAFLLPLVGPALYFVVAVVVGHDATD</sequence>
<name>A0A830E3Q4_9EURY</name>
<dbReference type="AlphaFoldDB" id="A0A830E3Q4"/>
<reference evidence="2" key="2">
    <citation type="submission" date="2020-09" db="EMBL/GenBank/DDBJ databases">
        <authorList>
            <person name="Sun Q."/>
            <person name="Sedlacek I."/>
        </authorList>
    </citation>
    <scope>NUCLEOTIDE SEQUENCE</scope>
    <source>
        <strain evidence="2">CCM 7217</strain>
    </source>
</reference>
<comment type="caution">
    <text evidence="2">The sequence shown here is derived from an EMBL/GenBank/DDBJ whole genome shotgun (WGS) entry which is preliminary data.</text>
</comment>
<evidence type="ECO:0000313" key="2">
    <source>
        <dbReference type="EMBL" id="GGC51402.1"/>
    </source>
</evidence>
<accession>A0A830E3Q4</accession>
<keyword evidence="1" id="KW-0812">Transmembrane</keyword>
<feature type="transmembrane region" description="Helical" evidence="1">
    <location>
        <begin position="71"/>
        <end position="91"/>
    </location>
</feature>
<keyword evidence="1" id="KW-0472">Membrane</keyword>
<feature type="transmembrane region" description="Helical" evidence="1">
    <location>
        <begin position="103"/>
        <end position="129"/>
    </location>
</feature>
<gene>
    <name evidence="2" type="ORF">GCM10007209_11260</name>
</gene>
<dbReference type="EMBL" id="BMCI01000002">
    <property type="protein sequence ID" value="GGC51402.1"/>
    <property type="molecule type" value="Genomic_DNA"/>
</dbReference>
<keyword evidence="1" id="KW-1133">Transmembrane helix</keyword>